<keyword evidence="4" id="KW-1185">Reference proteome</keyword>
<dbReference type="PANTHER" id="PTHR11552">
    <property type="entry name" value="GLUCOSE-METHANOL-CHOLINE GMC OXIDOREDUCTASE"/>
    <property type="match status" value="1"/>
</dbReference>
<evidence type="ECO:0000259" key="2">
    <source>
        <dbReference type="Pfam" id="PF05199"/>
    </source>
</evidence>
<proteinExistence type="inferred from homology"/>
<feature type="domain" description="Glucose-methanol-choline oxidoreductase C-terminal" evidence="2">
    <location>
        <begin position="18"/>
        <end position="84"/>
    </location>
</feature>
<dbReference type="InterPro" id="IPR007867">
    <property type="entry name" value="GMC_OxRtase_C"/>
</dbReference>
<accession>A0AAN7BEH3</accession>
<gene>
    <name evidence="3" type="ORF">QBC38DRAFT_493006</name>
</gene>
<dbReference type="GO" id="GO:0044550">
    <property type="term" value="P:secondary metabolite biosynthetic process"/>
    <property type="evidence" value="ECO:0007669"/>
    <property type="project" value="TreeGrafter"/>
</dbReference>
<sequence>MATINATEISPGPNVTDLTAWLRGKTIPSVYHAVGTAPKMPREWGGVVDEELRVYGIKGLRVVDASIMPTLVVATTSMSVYAIAENIHFPNFNFIHLYKPID</sequence>
<dbReference type="InterPro" id="IPR036188">
    <property type="entry name" value="FAD/NAD-bd_sf"/>
</dbReference>
<dbReference type="Proteomes" id="UP001301958">
    <property type="component" value="Unassembled WGS sequence"/>
</dbReference>
<comment type="similarity">
    <text evidence="1">Belongs to the GMC oxidoreductase family.</text>
</comment>
<dbReference type="AlphaFoldDB" id="A0AAN7BEH3"/>
<dbReference type="PANTHER" id="PTHR11552:SF115">
    <property type="entry name" value="DEHYDROGENASE XPTC-RELATED"/>
    <property type="match status" value="1"/>
</dbReference>
<dbReference type="GO" id="GO:0016614">
    <property type="term" value="F:oxidoreductase activity, acting on CH-OH group of donors"/>
    <property type="evidence" value="ECO:0007669"/>
    <property type="project" value="InterPro"/>
</dbReference>
<evidence type="ECO:0000313" key="4">
    <source>
        <dbReference type="Proteomes" id="UP001301958"/>
    </source>
</evidence>
<dbReference type="GO" id="GO:0050660">
    <property type="term" value="F:flavin adenine dinucleotide binding"/>
    <property type="evidence" value="ECO:0007669"/>
    <property type="project" value="InterPro"/>
</dbReference>
<dbReference type="SUPFAM" id="SSF51905">
    <property type="entry name" value="FAD/NAD(P)-binding domain"/>
    <property type="match status" value="1"/>
</dbReference>
<organism evidence="3 4">
    <name type="scientific">Podospora fimiseda</name>
    <dbReference type="NCBI Taxonomy" id="252190"/>
    <lineage>
        <taxon>Eukaryota</taxon>
        <taxon>Fungi</taxon>
        <taxon>Dikarya</taxon>
        <taxon>Ascomycota</taxon>
        <taxon>Pezizomycotina</taxon>
        <taxon>Sordariomycetes</taxon>
        <taxon>Sordariomycetidae</taxon>
        <taxon>Sordariales</taxon>
        <taxon>Podosporaceae</taxon>
        <taxon>Podospora</taxon>
    </lineage>
</organism>
<dbReference type="InterPro" id="IPR012132">
    <property type="entry name" value="GMC_OxRdtase"/>
</dbReference>
<dbReference type="Gene3D" id="3.50.50.60">
    <property type="entry name" value="FAD/NAD(P)-binding domain"/>
    <property type="match status" value="1"/>
</dbReference>
<reference evidence="3" key="2">
    <citation type="submission" date="2023-05" db="EMBL/GenBank/DDBJ databases">
        <authorList>
            <consortium name="Lawrence Berkeley National Laboratory"/>
            <person name="Steindorff A."/>
            <person name="Hensen N."/>
            <person name="Bonometti L."/>
            <person name="Westerberg I."/>
            <person name="Brannstrom I.O."/>
            <person name="Guillou S."/>
            <person name="Cros-Aarteil S."/>
            <person name="Calhoun S."/>
            <person name="Haridas S."/>
            <person name="Kuo A."/>
            <person name="Mondo S."/>
            <person name="Pangilinan J."/>
            <person name="Riley R."/>
            <person name="Labutti K."/>
            <person name="Andreopoulos B."/>
            <person name="Lipzen A."/>
            <person name="Chen C."/>
            <person name="Yanf M."/>
            <person name="Daum C."/>
            <person name="Ng V."/>
            <person name="Clum A."/>
            <person name="Ohm R."/>
            <person name="Martin F."/>
            <person name="Silar P."/>
            <person name="Natvig D."/>
            <person name="Lalanne C."/>
            <person name="Gautier V."/>
            <person name="Ament-Velasquez S.L."/>
            <person name="Kruys A."/>
            <person name="Hutchinson M.I."/>
            <person name="Powell A.J."/>
            <person name="Barry K."/>
            <person name="Miller A.N."/>
            <person name="Grigoriev I.V."/>
            <person name="Debuchy R."/>
            <person name="Gladieux P."/>
            <person name="Thoren M.H."/>
            <person name="Johannesson H."/>
        </authorList>
    </citation>
    <scope>NUCLEOTIDE SEQUENCE</scope>
    <source>
        <strain evidence="3">CBS 990.96</strain>
    </source>
</reference>
<dbReference type="Gene3D" id="3.30.560.10">
    <property type="entry name" value="Glucose Oxidase, domain 3"/>
    <property type="match status" value="1"/>
</dbReference>
<protein>
    <submittedName>
        <fullName evidence="3">GMC oxidoreductase-domain-containing protein</fullName>
    </submittedName>
</protein>
<comment type="caution">
    <text evidence="3">The sequence shown here is derived from an EMBL/GenBank/DDBJ whole genome shotgun (WGS) entry which is preliminary data.</text>
</comment>
<evidence type="ECO:0000313" key="3">
    <source>
        <dbReference type="EMBL" id="KAK4220973.1"/>
    </source>
</evidence>
<name>A0AAN7BEH3_9PEZI</name>
<evidence type="ECO:0000256" key="1">
    <source>
        <dbReference type="ARBA" id="ARBA00010790"/>
    </source>
</evidence>
<dbReference type="Pfam" id="PF05199">
    <property type="entry name" value="GMC_oxred_C"/>
    <property type="match status" value="1"/>
</dbReference>
<reference evidence="3" key="1">
    <citation type="journal article" date="2023" name="Mol. Phylogenet. Evol.">
        <title>Genome-scale phylogeny and comparative genomics of the fungal order Sordariales.</title>
        <authorList>
            <person name="Hensen N."/>
            <person name="Bonometti L."/>
            <person name="Westerberg I."/>
            <person name="Brannstrom I.O."/>
            <person name="Guillou S."/>
            <person name="Cros-Aarteil S."/>
            <person name="Calhoun S."/>
            <person name="Haridas S."/>
            <person name="Kuo A."/>
            <person name="Mondo S."/>
            <person name="Pangilinan J."/>
            <person name="Riley R."/>
            <person name="LaButti K."/>
            <person name="Andreopoulos B."/>
            <person name="Lipzen A."/>
            <person name="Chen C."/>
            <person name="Yan M."/>
            <person name="Daum C."/>
            <person name="Ng V."/>
            <person name="Clum A."/>
            <person name="Steindorff A."/>
            <person name="Ohm R.A."/>
            <person name="Martin F."/>
            <person name="Silar P."/>
            <person name="Natvig D.O."/>
            <person name="Lalanne C."/>
            <person name="Gautier V."/>
            <person name="Ament-Velasquez S.L."/>
            <person name="Kruys A."/>
            <person name="Hutchinson M.I."/>
            <person name="Powell A.J."/>
            <person name="Barry K."/>
            <person name="Miller A.N."/>
            <person name="Grigoriev I.V."/>
            <person name="Debuchy R."/>
            <person name="Gladieux P."/>
            <person name="Hiltunen Thoren M."/>
            <person name="Johannesson H."/>
        </authorList>
    </citation>
    <scope>NUCLEOTIDE SEQUENCE</scope>
    <source>
        <strain evidence="3">CBS 990.96</strain>
    </source>
</reference>
<dbReference type="EMBL" id="MU865605">
    <property type="protein sequence ID" value="KAK4220973.1"/>
    <property type="molecule type" value="Genomic_DNA"/>
</dbReference>